<feature type="chain" id="PRO_5003319963" evidence="1">
    <location>
        <begin position="22"/>
        <end position="122"/>
    </location>
</feature>
<dbReference type="KEGG" id="dfa:DFA_07595"/>
<gene>
    <name evidence="2" type="ORF">DFA_07595</name>
</gene>
<dbReference type="GeneID" id="14869674"/>
<dbReference type="EMBL" id="GL883021">
    <property type="protein sequence ID" value="EGG16617.1"/>
    <property type="molecule type" value="Genomic_DNA"/>
</dbReference>
<dbReference type="RefSeq" id="XP_004355091.1">
    <property type="nucleotide sequence ID" value="XM_004355039.1"/>
</dbReference>
<evidence type="ECO:0000256" key="1">
    <source>
        <dbReference type="SAM" id="SignalP"/>
    </source>
</evidence>
<organism evidence="2 3">
    <name type="scientific">Cavenderia fasciculata</name>
    <name type="common">Slime mold</name>
    <name type="synonym">Dictyostelium fasciculatum</name>
    <dbReference type="NCBI Taxonomy" id="261658"/>
    <lineage>
        <taxon>Eukaryota</taxon>
        <taxon>Amoebozoa</taxon>
        <taxon>Evosea</taxon>
        <taxon>Eumycetozoa</taxon>
        <taxon>Dictyostelia</taxon>
        <taxon>Acytosteliales</taxon>
        <taxon>Cavenderiaceae</taxon>
        <taxon>Cavenderia</taxon>
    </lineage>
</organism>
<accession>F4Q631</accession>
<protein>
    <submittedName>
        <fullName evidence="2">Uncharacterized protein</fullName>
    </submittedName>
</protein>
<keyword evidence="3" id="KW-1185">Reference proteome</keyword>
<dbReference type="AlphaFoldDB" id="F4Q631"/>
<sequence>MKYHNCTIIVISSILLCLCATFITTKAAAAAATTEQKVATFNKIPFSDDTHSNKIERQDSIQNTITSLYNLIQESQFKILILIIFLQSFRYRESTIFDITKLSWQEQKGLFPRYRISDHYYY</sequence>
<keyword evidence="1" id="KW-0732">Signal</keyword>
<name>F4Q631_CACFS</name>
<proteinExistence type="predicted"/>
<evidence type="ECO:0000313" key="3">
    <source>
        <dbReference type="Proteomes" id="UP000007797"/>
    </source>
</evidence>
<evidence type="ECO:0000313" key="2">
    <source>
        <dbReference type="EMBL" id="EGG16617.1"/>
    </source>
</evidence>
<reference evidence="3" key="1">
    <citation type="journal article" date="2011" name="Genome Res.">
        <title>Phylogeny-wide analysis of social amoeba genomes highlights ancient origins for complex intercellular communication.</title>
        <authorList>
            <person name="Heidel A.J."/>
            <person name="Lawal H.M."/>
            <person name="Felder M."/>
            <person name="Schilde C."/>
            <person name="Helps N.R."/>
            <person name="Tunggal B."/>
            <person name="Rivero F."/>
            <person name="John U."/>
            <person name="Schleicher M."/>
            <person name="Eichinger L."/>
            <person name="Platzer M."/>
            <person name="Noegel A.A."/>
            <person name="Schaap P."/>
            <person name="Gloeckner G."/>
        </authorList>
    </citation>
    <scope>NUCLEOTIDE SEQUENCE [LARGE SCALE GENOMIC DNA]</scope>
    <source>
        <strain evidence="3">SH3</strain>
    </source>
</reference>
<dbReference type="Proteomes" id="UP000007797">
    <property type="component" value="Unassembled WGS sequence"/>
</dbReference>
<feature type="signal peptide" evidence="1">
    <location>
        <begin position="1"/>
        <end position="21"/>
    </location>
</feature>